<dbReference type="EMBL" id="JAZEWV010000021">
    <property type="protein sequence ID" value="MEE4544767.1"/>
    <property type="molecule type" value="Genomic_DNA"/>
</dbReference>
<comment type="cofactor">
    <cofactor evidence="1">
        <name>pyridoxal 5'-phosphate</name>
        <dbReference type="ChEBI" id="CHEBI:597326"/>
    </cofactor>
</comment>
<dbReference type="PANTHER" id="PTHR30244">
    <property type="entry name" value="TRANSAMINASE"/>
    <property type="match status" value="1"/>
</dbReference>
<dbReference type="CDD" id="cd00616">
    <property type="entry name" value="AHBA_syn"/>
    <property type="match status" value="1"/>
</dbReference>
<feature type="region of interest" description="Disordered" evidence="6">
    <location>
        <begin position="1"/>
        <end position="29"/>
    </location>
</feature>
<comment type="similarity">
    <text evidence="4">Belongs to the DegT/DnrJ/EryC1 family. L-glutamine:2-deoxy-scyllo-inosose/scyllo-inosose aminotransferase subfamily.</text>
</comment>
<feature type="compositionally biased region" description="Basic residues" evidence="6">
    <location>
        <begin position="1"/>
        <end position="15"/>
    </location>
</feature>
<dbReference type="Proteomes" id="UP001344658">
    <property type="component" value="Unassembled WGS sequence"/>
</dbReference>
<dbReference type="InterPro" id="IPR000653">
    <property type="entry name" value="DegT/StrS_aminotransferase"/>
</dbReference>
<proteinExistence type="inferred from homology"/>
<evidence type="ECO:0000256" key="3">
    <source>
        <dbReference type="ARBA" id="ARBA00022898"/>
    </source>
</evidence>
<dbReference type="Gene3D" id="3.90.1150.10">
    <property type="entry name" value="Aspartate Aminotransferase, domain 1"/>
    <property type="match status" value="1"/>
</dbReference>
<comment type="caution">
    <text evidence="7">The sequence shown here is derived from an EMBL/GenBank/DDBJ whole genome shotgun (WGS) entry which is preliminary data.</text>
</comment>
<dbReference type="RefSeq" id="WP_330797857.1">
    <property type="nucleotide sequence ID" value="NZ_JAZEWV010000021.1"/>
</dbReference>
<evidence type="ECO:0000256" key="5">
    <source>
        <dbReference type="RuleBase" id="RU004508"/>
    </source>
</evidence>
<evidence type="ECO:0000256" key="1">
    <source>
        <dbReference type="ARBA" id="ARBA00001933"/>
    </source>
</evidence>
<evidence type="ECO:0000256" key="4">
    <source>
        <dbReference type="ARBA" id="ARBA00038398"/>
    </source>
</evidence>
<dbReference type="EC" id="2.6.1.-" evidence="7"/>
<dbReference type="Gene3D" id="3.40.640.10">
    <property type="entry name" value="Type I PLP-dependent aspartate aminotransferase-like (Major domain)"/>
    <property type="match status" value="1"/>
</dbReference>
<dbReference type="PIRSF" id="PIRSF000390">
    <property type="entry name" value="PLP_StrS"/>
    <property type="match status" value="1"/>
</dbReference>
<keyword evidence="3 5" id="KW-0663">Pyridoxal phosphate</keyword>
<name>A0ABU7PHL2_9ACTN</name>
<evidence type="ECO:0000256" key="6">
    <source>
        <dbReference type="SAM" id="MobiDB-lite"/>
    </source>
</evidence>
<reference evidence="7 8" key="1">
    <citation type="submission" date="2023-12" db="EMBL/GenBank/DDBJ databases">
        <title>Streptomyces sp. V4-01.</title>
        <authorList>
            <person name="Somphong A."/>
            <person name="Phongsopitanun W."/>
        </authorList>
    </citation>
    <scope>NUCLEOTIDE SEQUENCE [LARGE SCALE GENOMIC DNA]</scope>
    <source>
        <strain evidence="7 8">V4-01</strain>
    </source>
</reference>
<gene>
    <name evidence="7" type="ORF">V2S66_22715</name>
</gene>
<keyword evidence="7" id="KW-0808">Transferase</keyword>
<dbReference type="InterPro" id="IPR015421">
    <property type="entry name" value="PyrdxlP-dep_Trfase_major"/>
</dbReference>
<evidence type="ECO:0000313" key="8">
    <source>
        <dbReference type="Proteomes" id="UP001344658"/>
    </source>
</evidence>
<keyword evidence="2 7" id="KW-0032">Aminotransferase</keyword>
<sequence length="403" mass="42809">MARRARGRHRARRIAGRTVSGAGGQQPERVPVMKPWLGEEEARAAADAVLSGWVAQGPRVAEFERAFAARVGAAHAVAVSSCTTALHLALVALGVGPGDEVVVPSLSFIATANAVRYVGAQPVFADVEEATGNVTPQSVDAVRTPATKAVIAVHQGGVPADVHALRERCARWGVALVEDAACAIGSTVGGQPVGSGALVAAWSFHPRKVVTTGEGGMLTTDDEQWAQRLRRLREHGMNASAAQRHASSTPVLESYLEVGFNYRMTDIQAAVGLVQLGKLDVMIARRRALAERYGELLADVPGLVPVRDPAHGASNFQSYWVLPDPGFPVDRDALLAALAQAGISARRGIMAAHLEPAYAGHPHGPLPVTERISRDSLILPLFHTMTDEQQDRVVAVLREQAKR</sequence>
<organism evidence="7 8">
    <name type="scientific">Actinacidiphila polyblastidii</name>
    <dbReference type="NCBI Taxonomy" id="3110430"/>
    <lineage>
        <taxon>Bacteria</taxon>
        <taxon>Bacillati</taxon>
        <taxon>Actinomycetota</taxon>
        <taxon>Actinomycetes</taxon>
        <taxon>Kitasatosporales</taxon>
        <taxon>Streptomycetaceae</taxon>
        <taxon>Actinacidiphila</taxon>
    </lineage>
</organism>
<evidence type="ECO:0000313" key="7">
    <source>
        <dbReference type="EMBL" id="MEE4544767.1"/>
    </source>
</evidence>
<dbReference type="SUPFAM" id="SSF53383">
    <property type="entry name" value="PLP-dependent transferases"/>
    <property type="match status" value="1"/>
</dbReference>
<accession>A0ABU7PHL2</accession>
<protein>
    <submittedName>
        <fullName evidence="7">DegT/DnrJ/EryC1/StrS family aminotransferase</fullName>
        <ecNumber evidence="7">2.6.1.-</ecNumber>
    </submittedName>
</protein>
<dbReference type="Pfam" id="PF01041">
    <property type="entry name" value="DegT_DnrJ_EryC1"/>
    <property type="match status" value="1"/>
</dbReference>
<dbReference type="PANTHER" id="PTHR30244:SF34">
    <property type="entry name" value="DTDP-4-AMINO-4,6-DIDEOXYGALACTOSE TRANSAMINASE"/>
    <property type="match status" value="1"/>
</dbReference>
<evidence type="ECO:0000256" key="2">
    <source>
        <dbReference type="ARBA" id="ARBA00022576"/>
    </source>
</evidence>
<keyword evidence="8" id="KW-1185">Reference proteome</keyword>
<dbReference type="GO" id="GO:0008483">
    <property type="term" value="F:transaminase activity"/>
    <property type="evidence" value="ECO:0007669"/>
    <property type="project" value="UniProtKB-KW"/>
</dbReference>
<dbReference type="InterPro" id="IPR015424">
    <property type="entry name" value="PyrdxlP-dep_Trfase"/>
</dbReference>
<dbReference type="InterPro" id="IPR015422">
    <property type="entry name" value="PyrdxlP-dep_Trfase_small"/>
</dbReference>